<dbReference type="HOGENOM" id="CLU_119934_0_0_9"/>
<reference evidence="1 2" key="1">
    <citation type="submission" date="2013-07" db="EMBL/GenBank/DDBJ databases">
        <authorList>
            <person name="Weinstock G."/>
            <person name="Sodergren E."/>
            <person name="Wylie T."/>
            <person name="Fulton L."/>
            <person name="Fulton R."/>
            <person name="Fronick C."/>
            <person name="O'Laughlin M."/>
            <person name="Godfrey J."/>
            <person name="Miner T."/>
            <person name="Herter B."/>
            <person name="Appelbaum E."/>
            <person name="Cordes M."/>
            <person name="Lek S."/>
            <person name="Wollam A."/>
            <person name="Pepin K.H."/>
            <person name="Palsikar V.B."/>
            <person name="Mitreva M."/>
            <person name="Wilson R.K."/>
        </authorList>
    </citation>
    <scope>NUCLEOTIDE SEQUENCE [LARGE SCALE GENOMIC DNA]</scope>
    <source>
        <strain evidence="1 2">ATCC 27760</strain>
    </source>
</reference>
<evidence type="ECO:0000313" key="1">
    <source>
        <dbReference type="EMBL" id="ERJ97433.1"/>
    </source>
</evidence>
<keyword evidence="2" id="KW-1185">Reference proteome</keyword>
<dbReference type="PATRIC" id="fig|411473.3.peg.188"/>
<comment type="caution">
    <text evidence="1">The sequence shown here is derived from an EMBL/GenBank/DDBJ whole genome shotgun (WGS) entry which is preliminary data.</text>
</comment>
<dbReference type="eggNOG" id="ENOG502Z7VB">
    <property type="taxonomic scope" value="Bacteria"/>
</dbReference>
<dbReference type="STRING" id="411473.RUMCAL_00216"/>
<dbReference type="Proteomes" id="UP000016662">
    <property type="component" value="Unassembled WGS sequence"/>
</dbReference>
<accession>U2MDQ5</accession>
<protein>
    <submittedName>
        <fullName evidence="1">Uncharacterized protein</fullName>
    </submittedName>
</protein>
<gene>
    <name evidence="1" type="ORF">RUMCAL_00216</name>
</gene>
<dbReference type="AlphaFoldDB" id="U2MDQ5"/>
<proteinExistence type="predicted"/>
<name>U2MDQ5_9FIRM</name>
<organism evidence="1 2">
    <name type="scientific">Ruminococcus callidus ATCC 27760</name>
    <dbReference type="NCBI Taxonomy" id="411473"/>
    <lineage>
        <taxon>Bacteria</taxon>
        <taxon>Bacillati</taxon>
        <taxon>Bacillota</taxon>
        <taxon>Clostridia</taxon>
        <taxon>Eubacteriales</taxon>
        <taxon>Oscillospiraceae</taxon>
        <taxon>Ruminococcus</taxon>
    </lineage>
</organism>
<sequence length="188" mass="21780">MIMKNKKSTQNLFGLRTFGKYSLQTDKAELAFFSVQPTNISVLSAENIDVKIYHLMMLLSMIPELEIICLDSCECFDGNKVHIKNRLKSEENPNVRKLLKQDAAFLDDIQVEMSTARQFLFCIRFRDKKEEQIFQQINRTAKVISEHGFDVRRMGKSDVKRMLAIYLEASMHGEEISDIEGENYLETA</sequence>
<evidence type="ECO:0000313" key="2">
    <source>
        <dbReference type="Proteomes" id="UP000016662"/>
    </source>
</evidence>
<dbReference type="EMBL" id="AWVF01000026">
    <property type="protein sequence ID" value="ERJ97433.1"/>
    <property type="molecule type" value="Genomic_DNA"/>
</dbReference>